<dbReference type="Gene3D" id="1.10.287.950">
    <property type="entry name" value="Methyl-accepting chemotaxis protein"/>
    <property type="match status" value="1"/>
</dbReference>
<dbReference type="Proteomes" id="UP000186657">
    <property type="component" value="Unassembled WGS sequence"/>
</dbReference>
<dbReference type="RefSeq" id="WP_075903042.1">
    <property type="nucleotide sequence ID" value="NZ_MKZS01000001.1"/>
</dbReference>
<dbReference type="AlphaFoldDB" id="A0A1U7N6X2"/>
<gene>
    <name evidence="1" type="ORF">BJP37_24425</name>
</gene>
<protein>
    <recommendedName>
        <fullName evidence="3">t-SNARE coiled-coil homology domain-containing protein</fullName>
    </recommendedName>
</protein>
<proteinExistence type="predicted"/>
<evidence type="ECO:0000313" key="2">
    <source>
        <dbReference type="Proteomes" id="UP000186657"/>
    </source>
</evidence>
<evidence type="ECO:0000313" key="1">
    <source>
        <dbReference type="EMBL" id="OLT61700.1"/>
    </source>
</evidence>
<organism evidence="1 2">
    <name type="scientific">Moorena bouillonii PNG</name>
    <dbReference type="NCBI Taxonomy" id="568701"/>
    <lineage>
        <taxon>Bacteria</taxon>
        <taxon>Bacillati</taxon>
        <taxon>Cyanobacteriota</taxon>
        <taxon>Cyanophyceae</taxon>
        <taxon>Coleofasciculales</taxon>
        <taxon>Coleofasciculaceae</taxon>
        <taxon>Moorena</taxon>
    </lineage>
</organism>
<dbReference type="EMBL" id="MKZS01000001">
    <property type="protein sequence ID" value="OLT61700.1"/>
    <property type="molecule type" value="Genomic_DNA"/>
</dbReference>
<comment type="caution">
    <text evidence="1">The sequence shown here is derived from an EMBL/GenBank/DDBJ whole genome shotgun (WGS) entry which is preliminary data.</text>
</comment>
<evidence type="ECO:0008006" key="3">
    <source>
        <dbReference type="Google" id="ProtNLM"/>
    </source>
</evidence>
<dbReference type="SUPFAM" id="SSF58104">
    <property type="entry name" value="Methyl-accepting chemotaxis protein (MCP) signaling domain"/>
    <property type="match status" value="1"/>
</dbReference>
<name>A0A1U7N6X2_9CYAN</name>
<keyword evidence="2" id="KW-1185">Reference proteome</keyword>
<accession>A0A1U7N6X2</accession>
<sequence length="152" mass="17491">MPYSLLPKIQNVLQAIDNCYRKHSIAAKQMTNSDQFDTRFNLLLTAIERISQQIEQLGHRTDSNARAIDQTNQKIEQLGHRIDSNARAIEALTNTVHEFKRDRAQAYSLMADLAQNQSRMYGMMANLDERQEQLSNRQGEIVEIMKLLAKSN</sequence>
<reference evidence="1 2" key="1">
    <citation type="submission" date="2016-10" db="EMBL/GenBank/DDBJ databases">
        <title>Comparative genomics uncovers the prolific and rare metabolic potential of the cyanobacterial genus Moorea.</title>
        <authorList>
            <person name="Leao T."/>
            <person name="Castelao G."/>
            <person name="Korobeynikov A."/>
            <person name="Monroe E.A."/>
            <person name="Podell S."/>
            <person name="Glukhov E."/>
            <person name="Allen E."/>
            <person name="Gerwick W.H."/>
            <person name="Gerwick L."/>
        </authorList>
    </citation>
    <scope>NUCLEOTIDE SEQUENCE [LARGE SCALE GENOMIC DNA]</scope>
    <source>
        <strain evidence="1 2">PNG5-198</strain>
    </source>
</reference>